<feature type="non-terminal residue" evidence="4">
    <location>
        <position position="157"/>
    </location>
</feature>
<proteinExistence type="inferred from homology"/>
<reference evidence="4" key="1">
    <citation type="submission" date="2014-05" db="EMBL/GenBank/DDBJ databases">
        <title>The transcriptome of the halophilic microalga Tetraselmis sp. GSL018 isolated from the Great Salt Lake, Utah.</title>
        <authorList>
            <person name="Jinkerson R.E."/>
            <person name="D'Adamo S."/>
            <person name="Posewitz M.C."/>
        </authorList>
    </citation>
    <scope>NUCLEOTIDE SEQUENCE</scope>
    <source>
        <strain evidence="4">GSL018</strain>
    </source>
</reference>
<protein>
    <submittedName>
        <fullName evidence="4">Protease do-like chloroplastic-like</fullName>
    </submittedName>
</protein>
<dbReference type="InterPro" id="IPR043504">
    <property type="entry name" value="Peptidase_S1_PA_chymotrypsin"/>
</dbReference>
<dbReference type="InterPro" id="IPR009003">
    <property type="entry name" value="Peptidase_S1_PA"/>
</dbReference>
<accession>A0A061RV42</accession>
<gene>
    <name evidence="4" type="ORF">TSPGSL018_19424</name>
</gene>
<keyword evidence="2 4" id="KW-0645">Protease</keyword>
<dbReference type="Gene3D" id="2.40.10.10">
    <property type="entry name" value="Trypsin-like serine proteases"/>
    <property type="match status" value="1"/>
</dbReference>
<dbReference type="PANTHER" id="PTHR43343">
    <property type="entry name" value="PEPTIDASE S12"/>
    <property type="match status" value="1"/>
</dbReference>
<dbReference type="PANTHER" id="PTHR43343:SF2">
    <property type="entry name" value="PDZ DOMAIN-CONTAINING PROTEIN"/>
    <property type="match status" value="1"/>
</dbReference>
<evidence type="ECO:0000256" key="3">
    <source>
        <dbReference type="ARBA" id="ARBA00022801"/>
    </source>
</evidence>
<dbReference type="GO" id="GO:0006508">
    <property type="term" value="P:proteolysis"/>
    <property type="evidence" value="ECO:0007669"/>
    <property type="project" value="UniProtKB-KW"/>
</dbReference>
<comment type="similarity">
    <text evidence="1">Belongs to the peptidase S1C family.</text>
</comment>
<dbReference type="GO" id="GO:0008233">
    <property type="term" value="F:peptidase activity"/>
    <property type="evidence" value="ECO:0007669"/>
    <property type="project" value="UniProtKB-KW"/>
</dbReference>
<dbReference type="EMBL" id="GBEZ01008839">
    <property type="protein sequence ID" value="JAC76722.1"/>
    <property type="molecule type" value="Transcribed_RNA"/>
</dbReference>
<evidence type="ECO:0000256" key="1">
    <source>
        <dbReference type="ARBA" id="ARBA00010541"/>
    </source>
</evidence>
<dbReference type="SUPFAM" id="SSF50494">
    <property type="entry name" value="Trypsin-like serine proteases"/>
    <property type="match status" value="1"/>
</dbReference>
<dbReference type="InterPro" id="IPR051201">
    <property type="entry name" value="Chloro_Bact_Ser_Proteases"/>
</dbReference>
<organism evidence="4">
    <name type="scientific">Tetraselmis sp. GSL018</name>
    <dbReference type="NCBI Taxonomy" id="582737"/>
    <lineage>
        <taxon>Eukaryota</taxon>
        <taxon>Viridiplantae</taxon>
        <taxon>Chlorophyta</taxon>
        <taxon>core chlorophytes</taxon>
        <taxon>Chlorodendrophyceae</taxon>
        <taxon>Chlorodendrales</taxon>
        <taxon>Chlorodendraceae</taxon>
        <taxon>Tetraselmis</taxon>
    </lineage>
</organism>
<evidence type="ECO:0000313" key="4">
    <source>
        <dbReference type="EMBL" id="JAC76722.1"/>
    </source>
</evidence>
<dbReference type="AlphaFoldDB" id="A0A061RV42"/>
<keyword evidence="3" id="KW-0378">Hydrolase</keyword>
<name>A0A061RV42_9CHLO</name>
<sequence length="157" mass="16936">MPSVSFQLSGNLLAPSKGLASRLRFRKPVAEMDRRRSSALIACQHSHGSKRTYSTGELRRKALAAAMATAIAFNGISVPQAIALPRKLSADEKLTVELFNRNTPSVVNVTNLATRQDAFTLDMTAFPQGSGSGFLWDSDGHVVTNLHVIDSAQDLVV</sequence>
<evidence type="ECO:0000256" key="2">
    <source>
        <dbReference type="ARBA" id="ARBA00022670"/>
    </source>
</evidence>